<evidence type="ECO:0000313" key="9">
    <source>
        <dbReference type="Proteomes" id="UP000464954"/>
    </source>
</evidence>
<dbReference type="PIRSF" id="PIRSF000478">
    <property type="entry name" value="TP_PyNP"/>
    <property type="match status" value="1"/>
</dbReference>
<protein>
    <recommendedName>
        <fullName evidence="3">thymidine phosphorylase</fullName>
        <ecNumber evidence="3">2.4.2.4</ecNumber>
    </recommendedName>
</protein>
<dbReference type="InterPro" id="IPR035902">
    <property type="entry name" value="Nuc_phospho_transferase"/>
</dbReference>
<dbReference type="AlphaFoldDB" id="A0A6P1MIH6"/>
<name>A0A6P1MIH6_9BACT</name>
<dbReference type="PROSITE" id="PS00647">
    <property type="entry name" value="THYMID_PHOSPHORYLASE"/>
    <property type="match status" value="1"/>
</dbReference>
<evidence type="ECO:0000256" key="1">
    <source>
        <dbReference type="ARBA" id="ARBA00006915"/>
    </source>
</evidence>
<dbReference type="GO" id="GO:0005829">
    <property type="term" value="C:cytosol"/>
    <property type="evidence" value="ECO:0007669"/>
    <property type="project" value="TreeGrafter"/>
</dbReference>
<dbReference type="SUPFAM" id="SSF52418">
    <property type="entry name" value="Nucleoside phosphorylase/phosphoribosyltransferase catalytic domain"/>
    <property type="match status" value="1"/>
</dbReference>
<dbReference type="GO" id="GO:0006206">
    <property type="term" value="P:pyrimidine nucleobase metabolic process"/>
    <property type="evidence" value="ECO:0007669"/>
    <property type="project" value="InterPro"/>
</dbReference>
<organism evidence="8 9">
    <name type="scientific">Tichowtungia aerotolerans</name>
    <dbReference type="NCBI Taxonomy" id="2697043"/>
    <lineage>
        <taxon>Bacteria</taxon>
        <taxon>Pseudomonadati</taxon>
        <taxon>Kiritimatiellota</taxon>
        <taxon>Tichowtungiia</taxon>
        <taxon>Tichowtungiales</taxon>
        <taxon>Tichowtungiaceae</taxon>
        <taxon>Tichowtungia</taxon>
    </lineage>
</organism>
<sequence>MLPQWIIERKREGNELSADEIRFFIEGFTEGSIPDYQMSALAMAICFQGMTPAETAALTTEMMLSGETIDPASLPGIKADKHSTGGIGDKTSLILAPLAAACGLTVPMISGRGLGITGGTLDKLESIPGYRTNLSEKEFFQTLENVGCSIIGQTAQLAPADKKLYALRDVTGTVPSIPLITASIMSKKLAEGLDTLVLDVKWGKGAFMKTREEARQLAQAMVDVGRAMDKKVRALITDMNQPLGRAAGNVLEVQECIEVLRGGGPDDLRELTVALTAHMLELSNVHKTNAEIFQCLENGTAMKKFEEMVAAQGGSTDWKFAAAKIQEPVLAPADGIVTTVDADLIGKACLVLGAGRQKTDDTIDHAVGIGQMKKPGEEVKKGDSLAVIFSNDRNCFDESLPMVGNAFELGDHFEPQPLVCEVVG</sequence>
<dbReference type="NCBIfam" id="TIGR02644">
    <property type="entry name" value="Y_phosphoryl"/>
    <property type="match status" value="1"/>
</dbReference>
<dbReference type="Gene3D" id="3.40.1030.10">
    <property type="entry name" value="Nucleoside phosphorylase/phosphoribosyltransferase catalytic domain"/>
    <property type="match status" value="1"/>
</dbReference>
<evidence type="ECO:0000256" key="5">
    <source>
        <dbReference type="ARBA" id="ARBA00022679"/>
    </source>
</evidence>
<dbReference type="FunFam" id="3.40.1030.10:FF:000003">
    <property type="entry name" value="Pyrimidine-nucleoside phosphorylase"/>
    <property type="match status" value="1"/>
</dbReference>
<dbReference type="Gene3D" id="3.90.1170.30">
    <property type="entry name" value="Pyrimidine nucleoside phosphorylase-like, C-terminal domain"/>
    <property type="match status" value="1"/>
</dbReference>
<accession>A0A6P1MIH6</accession>
<dbReference type="InterPro" id="IPR018090">
    <property type="entry name" value="Pyrmidine_PPas_bac/euk"/>
</dbReference>
<proteinExistence type="inferred from homology"/>
<evidence type="ECO:0000256" key="6">
    <source>
        <dbReference type="ARBA" id="ARBA00048550"/>
    </source>
</evidence>
<gene>
    <name evidence="8" type="ORF">GT409_01335</name>
</gene>
<dbReference type="PANTHER" id="PTHR10515">
    <property type="entry name" value="THYMIDINE PHOSPHORYLASE"/>
    <property type="match status" value="1"/>
</dbReference>
<reference evidence="8 9" key="1">
    <citation type="submission" date="2020-01" db="EMBL/GenBank/DDBJ databases">
        <title>Ponticoccus aerotolerans gen. nov., sp. nov., an anaerobic bacterium and proposal of Ponticoccusceae fam. nov., Ponticoccusles ord. nov. and Ponticoccuse classis nov. in the phylum Kiritimatiellaeota.</title>
        <authorList>
            <person name="Zhou L.Y."/>
            <person name="Du Z.J."/>
        </authorList>
    </citation>
    <scope>NUCLEOTIDE SEQUENCE [LARGE SCALE GENOMIC DNA]</scope>
    <source>
        <strain evidence="8 9">S-5007</strain>
    </source>
</reference>
<dbReference type="Gene3D" id="1.20.970.10">
    <property type="entry name" value="Transferase, Pyrimidine Nucleoside Phosphorylase, Chain C"/>
    <property type="match status" value="1"/>
</dbReference>
<comment type="catalytic activity">
    <reaction evidence="6">
        <text>thymidine + phosphate = 2-deoxy-alpha-D-ribose 1-phosphate + thymine</text>
        <dbReference type="Rhea" id="RHEA:16037"/>
        <dbReference type="ChEBI" id="CHEBI:17748"/>
        <dbReference type="ChEBI" id="CHEBI:17821"/>
        <dbReference type="ChEBI" id="CHEBI:43474"/>
        <dbReference type="ChEBI" id="CHEBI:57259"/>
        <dbReference type="EC" id="2.4.2.4"/>
    </reaction>
</comment>
<evidence type="ECO:0000256" key="2">
    <source>
        <dbReference type="ARBA" id="ARBA00011738"/>
    </source>
</evidence>
<dbReference type="SUPFAM" id="SSF54680">
    <property type="entry name" value="Pyrimidine nucleoside phosphorylase C-terminal domain"/>
    <property type="match status" value="1"/>
</dbReference>
<keyword evidence="9" id="KW-1185">Reference proteome</keyword>
<feature type="domain" description="Pyrimidine nucleoside phosphorylase C-terminal" evidence="7">
    <location>
        <begin position="336"/>
        <end position="410"/>
    </location>
</feature>
<comment type="subunit">
    <text evidence="2">Homodimer.</text>
</comment>
<keyword evidence="5 8" id="KW-0808">Transferase</keyword>
<dbReference type="InterPro" id="IPR036566">
    <property type="entry name" value="PYNP-like_C_sf"/>
</dbReference>
<dbReference type="InterPro" id="IPR017459">
    <property type="entry name" value="Glycosyl_Trfase_fam3_N_dom"/>
</dbReference>
<dbReference type="InterPro" id="IPR013102">
    <property type="entry name" value="PYNP_C"/>
</dbReference>
<evidence type="ECO:0000313" key="8">
    <source>
        <dbReference type="EMBL" id="QHI70855.1"/>
    </source>
</evidence>
<dbReference type="EMBL" id="CP047593">
    <property type="protein sequence ID" value="QHI70855.1"/>
    <property type="molecule type" value="Genomic_DNA"/>
</dbReference>
<dbReference type="NCBIfam" id="NF004490">
    <property type="entry name" value="PRK05820.1"/>
    <property type="match status" value="1"/>
</dbReference>
<evidence type="ECO:0000256" key="4">
    <source>
        <dbReference type="ARBA" id="ARBA00022676"/>
    </source>
</evidence>
<dbReference type="EC" id="2.4.2.4" evidence="3"/>
<dbReference type="GO" id="GO:0006213">
    <property type="term" value="P:pyrimidine nucleoside metabolic process"/>
    <property type="evidence" value="ECO:0007669"/>
    <property type="project" value="InterPro"/>
</dbReference>
<dbReference type="InterPro" id="IPR000053">
    <property type="entry name" value="Thymidine/pyrmidine_PPase"/>
</dbReference>
<dbReference type="InterPro" id="IPR036320">
    <property type="entry name" value="Glycosyl_Trfase_fam3_N_dom_sf"/>
</dbReference>
<dbReference type="Pfam" id="PF07831">
    <property type="entry name" value="PYNP_C"/>
    <property type="match status" value="1"/>
</dbReference>
<dbReference type="InterPro" id="IPR017872">
    <property type="entry name" value="Pyrmidine_PPase_CS"/>
</dbReference>
<dbReference type="PANTHER" id="PTHR10515:SF0">
    <property type="entry name" value="THYMIDINE PHOSPHORYLASE"/>
    <property type="match status" value="1"/>
</dbReference>
<dbReference type="SUPFAM" id="SSF47648">
    <property type="entry name" value="Nucleoside phosphorylase/phosphoribosyltransferase N-terminal domain"/>
    <property type="match status" value="1"/>
</dbReference>
<dbReference type="Pfam" id="PF00591">
    <property type="entry name" value="Glycos_transf_3"/>
    <property type="match status" value="1"/>
</dbReference>
<dbReference type="GO" id="GO:0004645">
    <property type="term" value="F:1,4-alpha-oligoglucan phosphorylase activity"/>
    <property type="evidence" value="ECO:0007669"/>
    <property type="project" value="InterPro"/>
</dbReference>
<dbReference type="Pfam" id="PF02885">
    <property type="entry name" value="Glycos_trans_3N"/>
    <property type="match status" value="1"/>
</dbReference>
<comment type="similarity">
    <text evidence="1">Belongs to the thymidine/pyrimidine-nucleoside phosphorylase family.</text>
</comment>
<dbReference type="GO" id="GO:0009032">
    <property type="term" value="F:thymidine phosphorylase activity"/>
    <property type="evidence" value="ECO:0007669"/>
    <property type="project" value="UniProtKB-EC"/>
</dbReference>
<dbReference type="KEGG" id="taer:GT409_01335"/>
<dbReference type="SMART" id="SM00941">
    <property type="entry name" value="PYNP_C"/>
    <property type="match status" value="1"/>
</dbReference>
<keyword evidence="4 8" id="KW-0328">Glycosyltransferase</keyword>
<evidence type="ECO:0000259" key="7">
    <source>
        <dbReference type="SMART" id="SM00941"/>
    </source>
</evidence>
<dbReference type="Proteomes" id="UP000464954">
    <property type="component" value="Chromosome"/>
</dbReference>
<dbReference type="InterPro" id="IPR000312">
    <property type="entry name" value="Glycosyl_Trfase_fam3"/>
</dbReference>
<evidence type="ECO:0000256" key="3">
    <source>
        <dbReference type="ARBA" id="ARBA00011892"/>
    </source>
</evidence>